<evidence type="ECO:0000313" key="2">
    <source>
        <dbReference type="EMBL" id="USG62950.1"/>
    </source>
</evidence>
<organism evidence="2 3">
    <name type="scientific">Sneathiella marina</name>
    <dbReference type="NCBI Taxonomy" id="2950108"/>
    <lineage>
        <taxon>Bacteria</taxon>
        <taxon>Pseudomonadati</taxon>
        <taxon>Pseudomonadota</taxon>
        <taxon>Alphaproteobacteria</taxon>
        <taxon>Sneathiellales</taxon>
        <taxon>Sneathiellaceae</taxon>
        <taxon>Sneathiella</taxon>
    </lineage>
</organism>
<dbReference type="EMBL" id="CP098747">
    <property type="protein sequence ID" value="USG62950.1"/>
    <property type="molecule type" value="Genomic_DNA"/>
</dbReference>
<evidence type="ECO:0000313" key="3">
    <source>
        <dbReference type="Proteomes" id="UP001056291"/>
    </source>
</evidence>
<sequence>MEHNNMNTIVAKELSEALAKCKQQGVDPGTVRTGLLTITIANFINGIGMENTSSLFSVLPEQIQSGIFDRFIDPNLPQPNAPYAANSAASNTPPPFKPYNPQYMPPSATRNMEPSTPASIDQQPLPTKRRRL</sequence>
<dbReference type="Proteomes" id="UP001056291">
    <property type="component" value="Chromosome"/>
</dbReference>
<feature type="compositionally biased region" description="Low complexity" evidence="1">
    <location>
        <begin position="81"/>
        <end position="91"/>
    </location>
</feature>
<evidence type="ECO:0000256" key="1">
    <source>
        <dbReference type="SAM" id="MobiDB-lite"/>
    </source>
</evidence>
<accession>A0ABY4WB08</accession>
<gene>
    <name evidence="2" type="ORF">NBZ79_08160</name>
</gene>
<reference evidence="2" key="1">
    <citation type="submission" date="2022-06" db="EMBL/GenBank/DDBJ databases">
        <title>Sneathiella actinostolidae sp. nov., isolated from a sea anemonein the Western Pacific Ocean.</title>
        <authorList>
            <person name="Wei M.J."/>
        </authorList>
    </citation>
    <scope>NUCLEOTIDE SEQUENCE</scope>
    <source>
        <strain evidence="2">PHK-P5</strain>
    </source>
</reference>
<proteinExistence type="predicted"/>
<dbReference type="RefSeq" id="WP_251937267.1">
    <property type="nucleotide sequence ID" value="NZ_CP098747.1"/>
</dbReference>
<protein>
    <submittedName>
        <fullName evidence="2">Uncharacterized protein</fullName>
    </submittedName>
</protein>
<feature type="region of interest" description="Disordered" evidence="1">
    <location>
        <begin position="79"/>
        <end position="132"/>
    </location>
</feature>
<name>A0ABY4WB08_9PROT</name>
<keyword evidence="3" id="KW-1185">Reference proteome</keyword>
<feature type="compositionally biased region" description="Polar residues" evidence="1">
    <location>
        <begin position="108"/>
        <end position="125"/>
    </location>
</feature>